<dbReference type="Pfam" id="PF12679">
    <property type="entry name" value="ABC2_membrane_2"/>
    <property type="match status" value="1"/>
</dbReference>
<protein>
    <submittedName>
        <fullName evidence="2">ABC transporter permease</fullName>
    </submittedName>
</protein>
<feature type="transmembrane region" description="Helical" evidence="1">
    <location>
        <begin position="264"/>
        <end position="284"/>
    </location>
</feature>
<dbReference type="GO" id="GO:0140359">
    <property type="term" value="F:ABC-type transporter activity"/>
    <property type="evidence" value="ECO:0007669"/>
    <property type="project" value="InterPro"/>
</dbReference>
<keyword evidence="1" id="KW-1133">Transmembrane helix</keyword>
<dbReference type="AlphaFoldDB" id="A0A9D2KN42"/>
<feature type="transmembrane region" description="Helical" evidence="1">
    <location>
        <begin position="20"/>
        <end position="40"/>
    </location>
</feature>
<dbReference type="GO" id="GO:0005886">
    <property type="term" value="C:plasma membrane"/>
    <property type="evidence" value="ECO:0007669"/>
    <property type="project" value="UniProtKB-SubCell"/>
</dbReference>
<dbReference type="PANTHER" id="PTHR43471">
    <property type="entry name" value="ABC TRANSPORTER PERMEASE"/>
    <property type="match status" value="1"/>
</dbReference>
<feature type="transmembrane region" description="Helical" evidence="1">
    <location>
        <begin position="111"/>
        <end position="138"/>
    </location>
</feature>
<name>A0A9D2KN42_9FIRM</name>
<proteinExistence type="predicted"/>
<feature type="transmembrane region" description="Helical" evidence="1">
    <location>
        <begin position="176"/>
        <end position="196"/>
    </location>
</feature>
<feature type="transmembrane region" description="Helical" evidence="1">
    <location>
        <begin position="144"/>
        <end position="164"/>
    </location>
</feature>
<organism evidence="2 3">
    <name type="scientific">Candidatus Lachnoclostridium stercoravium</name>
    <dbReference type="NCBI Taxonomy" id="2838633"/>
    <lineage>
        <taxon>Bacteria</taxon>
        <taxon>Bacillati</taxon>
        <taxon>Bacillota</taxon>
        <taxon>Clostridia</taxon>
        <taxon>Lachnospirales</taxon>
        <taxon>Lachnospiraceae</taxon>
    </lineage>
</organism>
<gene>
    <name evidence="2" type="ORF">IAA07_06395</name>
</gene>
<keyword evidence="1" id="KW-0812">Transmembrane</keyword>
<evidence type="ECO:0000256" key="1">
    <source>
        <dbReference type="SAM" id="Phobius"/>
    </source>
</evidence>
<feature type="transmembrane region" description="Helical" evidence="1">
    <location>
        <begin position="60"/>
        <end position="81"/>
    </location>
</feature>
<keyword evidence="1" id="KW-0472">Membrane</keyword>
<dbReference type="EMBL" id="DWZA01000056">
    <property type="protein sequence ID" value="HJA71198.1"/>
    <property type="molecule type" value="Genomic_DNA"/>
</dbReference>
<reference evidence="2" key="1">
    <citation type="journal article" date="2021" name="PeerJ">
        <title>Extensive microbial diversity within the chicken gut microbiome revealed by metagenomics and culture.</title>
        <authorList>
            <person name="Gilroy R."/>
            <person name="Ravi A."/>
            <person name="Getino M."/>
            <person name="Pursley I."/>
            <person name="Horton D.L."/>
            <person name="Alikhan N.F."/>
            <person name="Baker D."/>
            <person name="Gharbi K."/>
            <person name="Hall N."/>
            <person name="Watson M."/>
            <person name="Adriaenssens E.M."/>
            <person name="Foster-Nyarko E."/>
            <person name="Jarju S."/>
            <person name="Secka A."/>
            <person name="Antonio M."/>
            <person name="Oren A."/>
            <person name="Chaudhuri R.R."/>
            <person name="La Ragione R."/>
            <person name="Hildebrand F."/>
            <person name="Pallen M.J."/>
        </authorList>
    </citation>
    <scope>NUCLEOTIDE SEQUENCE</scope>
    <source>
        <strain evidence="2">CHK178-16964</strain>
    </source>
</reference>
<reference evidence="2" key="2">
    <citation type="submission" date="2021-04" db="EMBL/GenBank/DDBJ databases">
        <authorList>
            <person name="Gilroy R."/>
        </authorList>
    </citation>
    <scope>NUCLEOTIDE SEQUENCE</scope>
    <source>
        <strain evidence="2">CHK178-16964</strain>
    </source>
</reference>
<sequence>MKRNPICKKEMRSAVRDVKIPVTITICSGILAAVALLSMYLNVAQVRVSAQIQYRSFLDLYVFVAVIGFLMLVFLMPALTAGSISGERERQTLDIMMTTMVSRWDIVSGKLLSSLAVMFLVIISMFPVLALAFVYGGISWLDVGILMICFFTSALLTGAIGIFCSALFKRSIISTVVAYSLTALVFIGTYGVNLLAESLSRMTNGGLAGMGAVSDAGSGAFLYLLLLNPSSTFMMILDGQMNPAAPRPDAWFGPHAVSLITENWALAGMAVQLAAAACLIWAAVKVMDIERLKRKHA</sequence>
<comment type="caution">
    <text evidence="2">The sequence shown here is derived from an EMBL/GenBank/DDBJ whole genome shotgun (WGS) entry which is preliminary data.</text>
</comment>
<accession>A0A9D2KN42</accession>
<evidence type="ECO:0000313" key="2">
    <source>
        <dbReference type="EMBL" id="HJA71198.1"/>
    </source>
</evidence>
<evidence type="ECO:0000313" key="3">
    <source>
        <dbReference type="Proteomes" id="UP000823900"/>
    </source>
</evidence>
<dbReference type="Proteomes" id="UP000823900">
    <property type="component" value="Unassembled WGS sequence"/>
</dbReference>